<proteinExistence type="predicted"/>
<sequence length="95" mass="10391">MGGEFGVEQHAALIHFGMAENMPFRQPFPESACAFPQPWPHALRHTRPYRAVARSGLRDRPRAAAASPHAIAVRMVMTPAPAAPDAGAVRRRALR</sequence>
<gene>
    <name evidence="1" type="ORF">F7R25_29795</name>
</gene>
<dbReference type="Proteomes" id="UP000473470">
    <property type="component" value="Unassembled WGS sequence"/>
</dbReference>
<dbReference type="RefSeq" id="WP_150999260.1">
    <property type="nucleotide sequence ID" value="NZ_CABVPM010000090.1"/>
</dbReference>
<dbReference type="AlphaFoldDB" id="A0A6L3MPS7"/>
<dbReference type="EMBL" id="VZOK01000067">
    <property type="protein sequence ID" value="KAB0633430.1"/>
    <property type="molecule type" value="Genomic_DNA"/>
</dbReference>
<accession>A0A6L3MPS7</accession>
<reference evidence="1 2" key="1">
    <citation type="submission" date="2019-09" db="EMBL/GenBank/DDBJ databases">
        <title>Draft genome sequences of 48 bacterial type strains from the CCUG.</title>
        <authorList>
            <person name="Tunovic T."/>
            <person name="Pineiro-Iglesias B."/>
            <person name="Unosson C."/>
            <person name="Inganas E."/>
            <person name="Ohlen M."/>
            <person name="Cardew S."/>
            <person name="Jensie-Markopoulos S."/>
            <person name="Salva-Serra F."/>
            <person name="Jaen-Luchoro D."/>
            <person name="Karlsson R."/>
            <person name="Svensson-Stadler L."/>
            <person name="Chun J."/>
            <person name="Moore E."/>
        </authorList>
    </citation>
    <scope>NUCLEOTIDE SEQUENCE [LARGE SCALE GENOMIC DNA]</scope>
    <source>
        <strain evidence="1 2">CCUG 65686</strain>
    </source>
</reference>
<evidence type="ECO:0000313" key="1">
    <source>
        <dbReference type="EMBL" id="KAB0633430.1"/>
    </source>
</evidence>
<organism evidence="1 2">
    <name type="scientific">Burkholderia stagnalis</name>
    <dbReference type="NCBI Taxonomy" id="1503054"/>
    <lineage>
        <taxon>Bacteria</taxon>
        <taxon>Pseudomonadati</taxon>
        <taxon>Pseudomonadota</taxon>
        <taxon>Betaproteobacteria</taxon>
        <taxon>Burkholderiales</taxon>
        <taxon>Burkholderiaceae</taxon>
        <taxon>Burkholderia</taxon>
        <taxon>Burkholderia cepacia complex</taxon>
    </lineage>
</organism>
<name>A0A6L3MPS7_9BURK</name>
<evidence type="ECO:0000313" key="2">
    <source>
        <dbReference type="Proteomes" id="UP000473470"/>
    </source>
</evidence>
<comment type="caution">
    <text evidence="1">The sequence shown here is derived from an EMBL/GenBank/DDBJ whole genome shotgun (WGS) entry which is preliminary data.</text>
</comment>
<protein>
    <submittedName>
        <fullName evidence="1">Uncharacterized protein</fullName>
    </submittedName>
</protein>